<feature type="chain" id="PRO_5040461188" description="Secreted protein" evidence="1">
    <location>
        <begin position="19"/>
        <end position="118"/>
    </location>
</feature>
<protein>
    <recommendedName>
        <fullName evidence="4">Secreted protein</fullName>
    </recommendedName>
</protein>
<gene>
    <name evidence="2" type="ORF">K461DRAFT_158680</name>
</gene>
<accession>A0A9P4MF26</accession>
<reference evidence="2" key="1">
    <citation type="journal article" date="2020" name="Stud. Mycol.">
        <title>101 Dothideomycetes genomes: a test case for predicting lifestyles and emergence of pathogens.</title>
        <authorList>
            <person name="Haridas S."/>
            <person name="Albert R."/>
            <person name="Binder M."/>
            <person name="Bloem J."/>
            <person name="Labutti K."/>
            <person name="Salamov A."/>
            <person name="Andreopoulos B."/>
            <person name="Baker S."/>
            <person name="Barry K."/>
            <person name="Bills G."/>
            <person name="Bluhm B."/>
            <person name="Cannon C."/>
            <person name="Castanera R."/>
            <person name="Culley D."/>
            <person name="Daum C."/>
            <person name="Ezra D."/>
            <person name="Gonzalez J."/>
            <person name="Henrissat B."/>
            <person name="Kuo A."/>
            <person name="Liang C."/>
            <person name="Lipzen A."/>
            <person name="Lutzoni F."/>
            <person name="Magnuson J."/>
            <person name="Mondo S."/>
            <person name="Nolan M."/>
            <person name="Ohm R."/>
            <person name="Pangilinan J."/>
            <person name="Park H.-J."/>
            <person name="Ramirez L."/>
            <person name="Alfaro M."/>
            <person name="Sun H."/>
            <person name="Tritt A."/>
            <person name="Yoshinaga Y."/>
            <person name="Zwiers L.-H."/>
            <person name="Turgeon B."/>
            <person name="Goodwin S."/>
            <person name="Spatafora J."/>
            <person name="Crous P."/>
            <person name="Grigoriev I."/>
        </authorList>
    </citation>
    <scope>NUCLEOTIDE SEQUENCE</scope>
    <source>
        <strain evidence="2">CBS 260.36</strain>
    </source>
</reference>
<evidence type="ECO:0000313" key="2">
    <source>
        <dbReference type="EMBL" id="KAF2151890.1"/>
    </source>
</evidence>
<evidence type="ECO:0000313" key="3">
    <source>
        <dbReference type="Proteomes" id="UP000799439"/>
    </source>
</evidence>
<evidence type="ECO:0000256" key="1">
    <source>
        <dbReference type="SAM" id="SignalP"/>
    </source>
</evidence>
<evidence type="ECO:0008006" key="4">
    <source>
        <dbReference type="Google" id="ProtNLM"/>
    </source>
</evidence>
<organism evidence="2 3">
    <name type="scientific">Myriangium duriaei CBS 260.36</name>
    <dbReference type="NCBI Taxonomy" id="1168546"/>
    <lineage>
        <taxon>Eukaryota</taxon>
        <taxon>Fungi</taxon>
        <taxon>Dikarya</taxon>
        <taxon>Ascomycota</taxon>
        <taxon>Pezizomycotina</taxon>
        <taxon>Dothideomycetes</taxon>
        <taxon>Dothideomycetidae</taxon>
        <taxon>Myriangiales</taxon>
        <taxon>Myriangiaceae</taxon>
        <taxon>Myriangium</taxon>
    </lineage>
</organism>
<keyword evidence="1" id="KW-0732">Signal</keyword>
<proteinExistence type="predicted"/>
<dbReference type="AlphaFoldDB" id="A0A9P4MF26"/>
<feature type="signal peptide" evidence="1">
    <location>
        <begin position="1"/>
        <end position="18"/>
    </location>
</feature>
<comment type="caution">
    <text evidence="2">The sequence shown here is derived from an EMBL/GenBank/DDBJ whole genome shotgun (WGS) entry which is preliminary data.</text>
</comment>
<sequence length="118" mass="13185">MRVRIRLLILFVFAFVLALRTTIGVRRLCRQRGISGCLQETGSVKTTVRILRKQDCCSICCEIAELELPRAWNSICVGARFASLHFTSLHFTHCRNCCEASISHPASPPEKIHKAAGS</sequence>
<name>A0A9P4MF26_9PEZI</name>
<dbReference type="Proteomes" id="UP000799439">
    <property type="component" value="Unassembled WGS sequence"/>
</dbReference>
<keyword evidence="3" id="KW-1185">Reference proteome</keyword>
<dbReference type="EMBL" id="ML996087">
    <property type="protein sequence ID" value="KAF2151890.1"/>
    <property type="molecule type" value="Genomic_DNA"/>
</dbReference>